<evidence type="ECO:0000313" key="4">
    <source>
        <dbReference type="Proteomes" id="UP001642360"/>
    </source>
</evidence>
<dbReference type="PANTHER" id="PTHR14379:SF6">
    <property type="entry name" value="EMB|CAB71880.1"/>
    <property type="match status" value="1"/>
</dbReference>
<dbReference type="Gene3D" id="3.30.420.610">
    <property type="entry name" value="LOTUS domain-like"/>
    <property type="match status" value="2"/>
</dbReference>
<dbReference type="InterPro" id="IPR025677">
    <property type="entry name" value="OST-HTH-assoc_dom"/>
</dbReference>
<dbReference type="CDD" id="cd08824">
    <property type="entry name" value="LOTUS"/>
    <property type="match status" value="2"/>
</dbReference>
<protein>
    <recommendedName>
        <fullName evidence="2">HTH OST-type domain-containing protein</fullName>
    </recommendedName>
</protein>
<sequence length="954" mass="105150">MKPHYPKTLFIFYSHINPFAKPCKQSLFQVSHFSASSSNPYHSSPNPSYPSRRHDEESRNVRVSVWWDFENCSLPAGANAFRVAQSITAAIRGCRIRGPIQITAFGDVMQLSRANQEALSSTGINLIHIPHGGKNGADRSLLADLMYWISQNPPPAHLFLISGDRDFASILHRLRMNNYNILLAGPENAPGVLCSAASIMWQWNALVRGENLNGKHFNQPPDGPYGSWYGHYSAPLADPFAVTEHLSCFQVEELSDSSSDPKLRQIPKAVVKHIRHILDSHPKGIFITDLRAELAKSNVSLDKDLYGYKKFSRFLLAIPHILKLHSGGDGKFFVRGVAPEVPDQVESTPGMPTGPVTDNGEPDIIVTPKLNAEDTSCTGGVGKTKSLPLTVEDPPKKLQVPTTKVQEPKARVQEPPEKVQEPPKTVQETAPLGEVINYAKAAEDHSHPVQEHDSLPKVGFVKRIWRIFFRGRYDVSDKKSGSQPENCSAEKMRTGEKCVNSASQSAESIGAASFSSVNEHYREHVNQTESDSQKLEVFSKESFWNDLEAFMDTPEGSDLFLQSKTRVQMAQNLQKQGPLVLKSLGESNLLHLVEVLISDKKWIVECSSQASPFKLIWPAGKSSKFSNPNSNGLRSLFLGSPLPSSMQELAEHGVENRHQDHPRTGISPSVIHKRTSGKSRREILSDCQKLVDDIVKEYPEGFKIGSFGRLFLKRYGYSLDLQKLGYQKLASLLQIMNGVKIQSTYIIPSGKVTKGYGLETADPNVKENNVNATVSISTMDDNLDSPWEELGPIANNGPIRNEIGLGLSRKGEEPVGQIHNDYETLSGDDFSDSEEENLPSAKSKGPGKTRIDEEDSSLLQILDSWYSSKEDSSKRDASGTVDGMVDCSGNGFKQSASAGVGGVKSETPVVNYGRKQRASKNYSFVSQQDSKDELIDGILGSLKKSGEKSAEARI</sequence>
<dbReference type="Pfam" id="PF01936">
    <property type="entry name" value="NYN"/>
    <property type="match status" value="1"/>
</dbReference>
<name>A0ABC8RKW7_9AQUA</name>
<keyword evidence="4" id="KW-1185">Reference proteome</keyword>
<dbReference type="Pfam" id="PF12872">
    <property type="entry name" value="OST-HTH"/>
    <property type="match status" value="2"/>
</dbReference>
<accession>A0ABC8RKW7</accession>
<feature type="domain" description="HTH OST-type" evidence="2">
    <location>
        <begin position="266"/>
        <end position="338"/>
    </location>
</feature>
<dbReference type="Gene3D" id="3.40.50.1010">
    <property type="entry name" value="5'-nuclease"/>
    <property type="match status" value="1"/>
</dbReference>
<evidence type="ECO:0000259" key="2">
    <source>
        <dbReference type="PROSITE" id="PS51644"/>
    </source>
</evidence>
<dbReference type="InterPro" id="IPR041966">
    <property type="entry name" value="LOTUS-like"/>
</dbReference>
<dbReference type="AlphaFoldDB" id="A0ABC8RKW7"/>
<feature type="region of interest" description="Disordered" evidence="1">
    <location>
        <begin position="375"/>
        <end position="426"/>
    </location>
</feature>
<gene>
    <name evidence="3" type="ORF">ILEXP_LOCUS10342</name>
</gene>
<feature type="region of interest" description="Disordered" evidence="1">
    <location>
        <begin position="819"/>
        <end position="854"/>
    </location>
</feature>
<feature type="domain" description="HTH OST-type" evidence="2">
    <location>
        <begin position="683"/>
        <end position="757"/>
    </location>
</feature>
<feature type="compositionally biased region" description="Low complexity" evidence="1">
    <location>
        <begin position="35"/>
        <end position="50"/>
    </location>
</feature>
<evidence type="ECO:0000256" key="1">
    <source>
        <dbReference type="SAM" id="MobiDB-lite"/>
    </source>
</evidence>
<proteinExistence type="predicted"/>
<dbReference type="InterPro" id="IPR024768">
    <property type="entry name" value="Marf1"/>
</dbReference>
<reference evidence="3 4" key="1">
    <citation type="submission" date="2024-02" db="EMBL/GenBank/DDBJ databases">
        <authorList>
            <person name="Vignale AGUSTIN F."/>
            <person name="Sosa J E."/>
            <person name="Modenutti C."/>
        </authorList>
    </citation>
    <scope>NUCLEOTIDE SEQUENCE [LARGE SCALE GENOMIC DNA]</scope>
</reference>
<dbReference type="InterPro" id="IPR025605">
    <property type="entry name" value="OST-HTH/LOTUS_dom"/>
</dbReference>
<dbReference type="CDD" id="cd10910">
    <property type="entry name" value="PIN_limkain_b1_N_like"/>
    <property type="match status" value="1"/>
</dbReference>
<dbReference type="EMBL" id="CAUOFW020001241">
    <property type="protein sequence ID" value="CAK9142662.1"/>
    <property type="molecule type" value="Genomic_DNA"/>
</dbReference>
<dbReference type="PANTHER" id="PTHR14379">
    <property type="entry name" value="LIMKAIN B LKAP"/>
    <property type="match status" value="1"/>
</dbReference>
<feature type="compositionally biased region" description="Basic and acidic residues" evidence="1">
    <location>
        <begin position="406"/>
        <end position="421"/>
    </location>
</feature>
<comment type="caution">
    <text evidence="3">The sequence shown here is derived from an EMBL/GenBank/DDBJ whole genome shotgun (WGS) entry which is preliminary data.</text>
</comment>
<dbReference type="InterPro" id="IPR021139">
    <property type="entry name" value="NYN"/>
</dbReference>
<feature type="region of interest" description="Disordered" evidence="1">
    <location>
        <begin position="35"/>
        <end position="55"/>
    </location>
</feature>
<dbReference type="PROSITE" id="PS51644">
    <property type="entry name" value="HTH_OST"/>
    <property type="match status" value="2"/>
</dbReference>
<dbReference type="Proteomes" id="UP001642360">
    <property type="component" value="Unassembled WGS sequence"/>
</dbReference>
<evidence type="ECO:0000313" key="3">
    <source>
        <dbReference type="EMBL" id="CAK9142662.1"/>
    </source>
</evidence>
<organism evidence="3 4">
    <name type="scientific">Ilex paraguariensis</name>
    <name type="common">yerba mate</name>
    <dbReference type="NCBI Taxonomy" id="185542"/>
    <lineage>
        <taxon>Eukaryota</taxon>
        <taxon>Viridiplantae</taxon>
        <taxon>Streptophyta</taxon>
        <taxon>Embryophyta</taxon>
        <taxon>Tracheophyta</taxon>
        <taxon>Spermatophyta</taxon>
        <taxon>Magnoliopsida</taxon>
        <taxon>eudicotyledons</taxon>
        <taxon>Gunneridae</taxon>
        <taxon>Pentapetalae</taxon>
        <taxon>asterids</taxon>
        <taxon>campanulids</taxon>
        <taxon>Aquifoliales</taxon>
        <taxon>Aquifoliaceae</taxon>
        <taxon>Ilex</taxon>
    </lineage>
</organism>
<dbReference type="Pfam" id="PF14418">
    <property type="entry name" value="OHA"/>
    <property type="match status" value="1"/>
</dbReference>